<protein>
    <recommendedName>
        <fullName evidence="2">FAD dependent oxidoreductase domain-containing protein</fullName>
    </recommendedName>
</protein>
<dbReference type="SUPFAM" id="SSF51971">
    <property type="entry name" value="Nucleotide-binding domain"/>
    <property type="match status" value="1"/>
</dbReference>
<keyword evidence="1" id="KW-0812">Transmembrane</keyword>
<evidence type="ECO:0000256" key="1">
    <source>
        <dbReference type="SAM" id="Phobius"/>
    </source>
</evidence>
<dbReference type="AlphaFoldDB" id="A0AAE0H423"/>
<dbReference type="PANTHER" id="PTHR13847">
    <property type="entry name" value="SARCOSINE DEHYDROGENASE-RELATED"/>
    <property type="match status" value="1"/>
</dbReference>
<name>A0AAE0H423_9CHLO</name>
<gene>
    <name evidence="3" type="ORF">CYMTET_3110</name>
</gene>
<dbReference type="Proteomes" id="UP001190700">
    <property type="component" value="Unassembled WGS sequence"/>
</dbReference>
<comment type="caution">
    <text evidence="3">The sequence shown here is derived from an EMBL/GenBank/DDBJ whole genome shotgun (WGS) entry which is preliminary data.</text>
</comment>
<organism evidence="3 4">
    <name type="scientific">Cymbomonas tetramitiformis</name>
    <dbReference type="NCBI Taxonomy" id="36881"/>
    <lineage>
        <taxon>Eukaryota</taxon>
        <taxon>Viridiplantae</taxon>
        <taxon>Chlorophyta</taxon>
        <taxon>Pyramimonadophyceae</taxon>
        <taxon>Pyramimonadales</taxon>
        <taxon>Pyramimonadaceae</taxon>
        <taxon>Cymbomonas</taxon>
    </lineage>
</organism>
<keyword evidence="4" id="KW-1185">Reference proteome</keyword>
<dbReference type="PANTHER" id="PTHR13847:SF261">
    <property type="entry name" value="FAD-DEPENDENT OXIDOREDUCTASE FAMILY PROTEIN"/>
    <property type="match status" value="1"/>
</dbReference>
<feature type="domain" description="FAD dependent oxidoreductase" evidence="2">
    <location>
        <begin position="21"/>
        <end position="174"/>
    </location>
</feature>
<sequence length="243" mass="25726">MKSNARPTVTASSHPEEAKRYAIIGGGFAGVSTAWHILQECRRERRPVQVDLFDCAGIAGGASGAAAGLLHPYTTRGKFLWNGLAGFDATVELLKVAEEAANEMPEAMLQKSGEFYDPEGCIERDIFWQEGILRYATTSKQAKDYKKFASTVESAMPSCIVSASTAEALVPGFRAVVQDASGEDGSEGEASAAARRVGLPGGIPAPPCCAGMHIPRQDTSPALDRLYCAPLKDGPDQHLTAPA</sequence>
<evidence type="ECO:0000259" key="2">
    <source>
        <dbReference type="Pfam" id="PF01266"/>
    </source>
</evidence>
<dbReference type="EMBL" id="LGRX02000123">
    <property type="protein sequence ID" value="KAK3289499.1"/>
    <property type="molecule type" value="Genomic_DNA"/>
</dbReference>
<dbReference type="InterPro" id="IPR006076">
    <property type="entry name" value="FAD-dep_OxRdtase"/>
</dbReference>
<dbReference type="Gene3D" id="3.50.50.60">
    <property type="entry name" value="FAD/NAD(P)-binding domain"/>
    <property type="match status" value="1"/>
</dbReference>
<dbReference type="Pfam" id="PF01266">
    <property type="entry name" value="DAO"/>
    <property type="match status" value="1"/>
</dbReference>
<evidence type="ECO:0000313" key="4">
    <source>
        <dbReference type="Proteomes" id="UP001190700"/>
    </source>
</evidence>
<dbReference type="GO" id="GO:0005737">
    <property type="term" value="C:cytoplasm"/>
    <property type="evidence" value="ECO:0007669"/>
    <property type="project" value="TreeGrafter"/>
</dbReference>
<accession>A0AAE0H423</accession>
<dbReference type="Gene3D" id="3.30.9.10">
    <property type="entry name" value="D-Amino Acid Oxidase, subunit A, domain 2"/>
    <property type="match status" value="1"/>
</dbReference>
<evidence type="ECO:0000313" key="3">
    <source>
        <dbReference type="EMBL" id="KAK3289499.1"/>
    </source>
</evidence>
<dbReference type="InterPro" id="IPR036188">
    <property type="entry name" value="FAD/NAD-bd_sf"/>
</dbReference>
<proteinExistence type="predicted"/>
<reference evidence="3 4" key="1">
    <citation type="journal article" date="2015" name="Genome Biol. Evol.">
        <title>Comparative Genomics of a Bacterivorous Green Alga Reveals Evolutionary Causalities and Consequences of Phago-Mixotrophic Mode of Nutrition.</title>
        <authorList>
            <person name="Burns J.A."/>
            <person name="Paasch A."/>
            <person name="Narechania A."/>
            <person name="Kim E."/>
        </authorList>
    </citation>
    <scope>NUCLEOTIDE SEQUENCE [LARGE SCALE GENOMIC DNA]</scope>
    <source>
        <strain evidence="3 4">PLY_AMNH</strain>
    </source>
</reference>
<feature type="transmembrane region" description="Helical" evidence="1">
    <location>
        <begin position="21"/>
        <end position="38"/>
    </location>
</feature>
<keyword evidence="1" id="KW-1133">Transmembrane helix</keyword>
<keyword evidence="1" id="KW-0472">Membrane</keyword>